<dbReference type="Proteomes" id="UP001162164">
    <property type="component" value="Unassembled WGS sequence"/>
</dbReference>
<proteinExistence type="predicted"/>
<keyword evidence="3" id="KW-1185">Reference proteome</keyword>
<gene>
    <name evidence="2" type="ORF">NQ317_005006</name>
</gene>
<keyword evidence="1" id="KW-0472">Membrane</keyword>
<evidence type="ECO:0000256" key="1">
    <source>
        <dbReference type="SAM" id="Phobius"/>
    </source>
</evidence>
<keyword evidence="1" id="KW-1133">Transmembrane helix</keyword>
<evidence type="ECO:0000313" key="3">
    <source>
        <dbReference type="Proteomes" id="UP001162164"/>
    </source>
</evidence>
<keyword evidence="1" id="KW-0812">Transmembrane</keyword>
<feature type="transmembrane region" description="Helical" evidence="1">
    <location>
        <begin position="117"/>
        <end position="139"/>
    </location>
</feature>
<feature type="transmembrane region" description="Helical" evidence="1">
    <location>
        <begin position="75"/>
        <end position="96"/>
    </location>
</feature>
<protein>
    <submittedName>
        <fullName evidence="2">Uncharacterized protein</fullName>
    </submittedName>
</protein>
<feature type="transmembrane region" description="Helical" evidence="1">
    <location>
        <begin position="31"/>
        <end position="49"/>
    </location>
</feature>
<accession>A0ABQ9K2F2</accession>
<dbReference type="EMBL" id="JAPWTJ010000028">
    <property type="protein sequence ID" value="KAJ8984741.1"/>
    <property type="molecule type" value="Genomic_DNA"/>
</dbReference>
<name>A0ABQ9K2F2_9CUCU</name>
<comment type="caution">
    <text evidence="2">The sequence shown here is derived from an EMBL/GenBank/DDBJ whole genome shotgun (WGS) entry which is preliminary data.</text>
</comment>
<reference evidence="2" key="1">
    <citation type="journal article" date="2023" name="Insect Mol. Biol.">
        <title>Genome sequencing provides insights into the evolution of gene families encoding plant cell wall-degrading enzymes in longhorned beetles.</title>
        <authorList>
            <person name="Shin N.R."/>
            <person name="Okamura Y."/>
            <person name="Kirsch R."/>
            <person name="Pauchet Y."/>
        </authorList>
    </citation>
    <scope>NUCLEOTIDE SEQUENCE</scope>
    <source>
        <strain evidence="2">MMC_N1</strain>
    </source>
</reference>
<evidence type="ECO:0000313" key="2">
    <source>
        <dbReference type="EMBL" id="KAJ8984741.1"/>
    </source>
</evidence>
<organism evidence="2 3">
    <name type="scientific">Molorchus minor</name>
    <dbReference type="NCBI Taxonomy" id="1323400"/>
    <lineage>
        <taxon>Eukaryota</taxon>
        <taxon>Metazoa</taxon>
        <taxon>Ecdysozoa</taxon>
        <taxon>Arthropoda</taxon>
        <taxon>Hexapoda</taxon>
        <taxon>Insecta</taxon>
        <taxon>Pterygota</taxon>
        <taxon>Neoptera</taxon>
        <taxon>Endopterygota</taxon>
        <taxon>Coleoptera</taxon>
        <taxon>Polyphaga</taxon>
        <taxon>Cucujiformia</taxon>
        <taxon>Chrysomeloidea</taxon>
        <taxon>Cerambycidae</taxon>
        <taxon>Lamiinae</taxon>
        <taxon>Monochamini</taxon>
        <taxon>Molorchus</taxon>
    </lineage>
</organism>
<sequence>MPILTQAHRRYFTNNTNSSDMSKMPNKFAPLLLYLLILPIYFVILKGLADLGKNVTKTMADKVSIEQRQLGQFQLYFFTIWNFILQIIFAVTTVLDESSKLLNLPLSLQKRLGRTRAYLFNTFIFPCSLLVMTDFLGLVEHRQGTDFPESHRYVLPHVVESRIAHFHNSPGDRGVVLTKEAPFRRVQKSGSGPGCIYDNISIVVPFRVFKVRGVVVSDLQVPELAADTSVFVGSVGHSSYLSKGRYYPTGQKKGSKCGKN</sequence>